<protein>
    <submittedName>
        <fullName evidence="1">Putative Rho guanine nucleotide exchange factor 7</fullName>
    </submittedName>
</protein>
<evidence type="ECO:0000313" key="1">
    <source>
        <dbReference type="EMBL" id="KZS03926.1"/>
    </source>
</evidence>
<accession>A0A0P5CE04</accession>
<gene>
    <name evidence="1" type="ORF">APZ42_033256</name>
</gene>
<dbReference type="SUPFAM" id="SSF48065">
    <property type="entry name" value="DBL homology domain (DH-domain)"/>
    <property type="match status" value="1"/>
</dbReference>
<dbReference type="InterPro" id="IPR036028">
    <property type="entry name" value="SH3-like_dom_sf"/>
</dbReference>
<dbReference type="SMART" id="SM00326">
    <property type="entry name" value="SH3"/>
    <property type="match status" value="1"/>
</dbReference>
<dbReference type="InterPro" id="IPR001452">
    <property type="entry name" value="SH3_domain"/>
</dbReference>
<dbReference type="Gene3D" id="1.20.900.10">
    <property type="entry name" value="Dbl homology (DH) domain"/>
    <property type="match status" value="1"/>
</dbReference>
<dbReference type="PROSITE" id="PS50002">
    <property type="entry name" value="SH3"/>
    <property type="match status" value="1"/>
</dbReference>
<dbReference type="CDD" id="cd11877">
    <property type="entry name" value="SH3_PIX"/>
    <property type="match status" value="1"/>
</dbReference>
<dbReference type="STRING" id="35525.A0A0P5CE04"/>
<dbReference type="Gene3D" id="1.20.5.390">
    <property type="entry name" value="L1 transposable element, trimerization domain"/>
    <property type="match status" value="1"/>
</dbReference>
<dbReference type="Gene3D" id="2.30.30.40">
    <property type="entry name" value="SH3 Domains"/>
    <property type="match status" value="1"/>
</dbReference>
<dbReference type="SUPFAM" id="SSF50044">
    <property type="entry name" value="SH3-domain"/>
    <property type="match status" value="1"/>
</dbReference>
<dbReference type="CDD" id="cd00160">
    <property type="entry name" value="RhoGEF"/>
    <property type="match status" value="1"/>
</dbReference>
<dbReference type="SMART" id="SM00325">
    <property type="entry name" value="RhoGEF"/>
    <property type="match status" value="1"/>
</dbReference>
<dbReference type="InterPro" id="IPR001849">
    <property type="entry name" value="PH_domain"/>
</dbReference>
<sequence>MISEPPAITQVQAVYSFKGKNNDELNFKKGDIITITQKEEGGWWEGTFEGKTGWFPSNYVKDIGLTGAKPPPTVFAVETIPEQQTVNRNLILKDIIDSEKSFISEIQTLIKTVLTPLGNSDILTADEYNKIVRNLPEIVDLHLTFVRLLEDCYEKPSLEQRVGNIFLGMAEKVKVAHTEYCSNHPRAVCILESYKEKLGSFVEGLGGRSPGLVFLTAGLSRPFRRLERYGGCLQELERHMEEFHPDRGDTQRSVFVYQNIPLHCASVRRQKEQELEVLCGSVRCWEGDEPQRLGELLYMGPVKITTTIPIPETKDRHLVLFSQCLILLSVSQRLSAFVFEKKYNLSGMSLNMQDDTELSRCTFELLVSGSERVLVSCPSKEERLRLVDLLQKQIRNPVITSPSTSTVACTLLQNVPPSSSIQPAHQKQDVIRTSNVLTSRGSTPVQARPPVQHTLSGPAGSQQYHQNPHFSLASVANPVINNRVWTYSSLRPSLPITTRPCQERTNKRAINKSLKRRELNYEDDSQLLKLVEAYCSLTARSRQTVKSALLESPQVLIAEEEKIIVEEVQGTRTVMEERSLVDTVYALRDQVRELQNQVTSLAKEVELLKNV</sequence>
<dbReference type="Gene3D" id="2.30.29.30">
    <property type="entry name" value="Pleckstrin-homology domain (PH domain)/Phosphotyrosine-binding domain (PTB)"/>
    <property type="match status" value="1"/>
</dbReference>
<proteinExistence type="predicted"/>
<dbReference type="Pfam" id="PF14604">
    <property type="entry name" value="SH3_9"/>
    <property type="match status" value="1"/>
</dbReference>
<dbReference type="AlphaFoldDB" id="A0A0P5CE04"/>
<dbReference type="Pfam" id="PF00621">
    <property type="entry name" value="RhoGEF"/>
    <property type="match status" value="1"/>
</dbReference>
<dbReference type="SMART" id="SM00233">
    <property type="entry name" value="PH"/>
    <property type="match status" value="1"/>
</dbReference>
<dbReference type="InterPro" id="IPR011993">
    <property type="entry name" value="PH-like_dom_sf"/>
</dbReference>
<dbReference type="InterPro" id="IPR032409">
    <property type="entry name" value="GEF6/7_CC"/>
</dbReference>
<dbReference type="Proteomes" id="UP000076858">
    <property type="component" value="Unassembled WGS sequence"/>
</dbReference>
<dbReference type="GO" id="GO:0016192">
    <property type="term" value="P:vesicle-mediated transport"/>
    <property type="evidence" value="ECO:0007669"/>
    <property type="project" value="UniProtKB-ARBA"/>
</dbReference>
<dbReference type="OrthoDB" id="6019202at2759"/>
<reference evidence="1 2" key="1">
    <citation type="submission" date="2016-03" db="EMBL/GenBank/DDBJ databases">
        <title>EvidentialGene: Evidence-directed Construction of Genes on Genomes.</title>
        <authorList>
            <person name="Gilbert D.G."/>
            <person name="Choi J.-H."/>
            <person name="Mockaitis K."/>
            <person name="Colbourne J."/>
            <person name="Pfrender M."/>
        </authorList>
    </citation>
    <scope>NUCLEOTIDE SEQUENCE [LARGE SCALE GENOMIC DNA]</scope>
    <source>
        <strain evidence="1 2">Xinb3</strain>
        <tissue evidence="1">Complete organism</tissue>
    </source>
</reference>
<dbReference type="PANTHER" id="PTHR46026:SF1">
    <property type="entry name" value="RHO-TYPE GUANINE NUCLEOTIDE EXCHANGE FACTOR, ISOFORM F"/>
    <property type="match status" value="1"/>
</dbReference>
<comment type="caution">
    <text evidence="1">The sequence shown here is derived from an EMBL/GenBank/DDBJ whole genome shotgun (WGS) entry which is preliminary data.</text>
</comment>
<dbReference type="GO" id="GO:0005085">
    <property type="term" value="F:guanyl-nucleotide exchange factor activity"/>
    <property type="evidence" value="ECO:0007669"/>
    <property type="project" value="InterPro"/>
</dbReference>
<evidence type="ECO:0000313" key="2">
    <source>
        <dbReference type="Proteomes" id="UP000076858"/>
    </source>
</evidence>
<dbReference type="InterPro" id="IPR035899">
    <property type="entry name" value="DBL_dom_sf"/>
</dbReference>
<dbReference type="FunFam" id="2.30.30.40:FF:000072">
    <property type="entry name" value="Unconventional Myosin IB"/>
    <property type="match status" value="1"/>
</dbReference>
<keyword evidence="2" id="KW-1185">Reference proteome</keyword>
<dbReference type="Pfam" id="PF16523">
    <property type="entry name" value="betaPIX_CC"/>
    <property type="match status" value="1"/>
</dbReference>
<dbReference type="PANTHER" id="PTHR46026">
    <property type="entry name" value="RHO-TYPE GUANINE NUCLEOTIDE EXCHANGE FACTOR, ISOFORM F"/>
    <property type="match status" value="1"/>
</dbReference>
<dbReference type="GO" id="GO:0005737">
    <property type="term" value="C:cytoplasm"/>
    <property type="evidence" value="ECO:0007669"/>
    <property type="project" value="TreeGrafter"/>
</dbReference>
<dbReference type="InterPro" id="IPR000219">
    <property type="entry name" value="DH_dom"/>
</dbReference>
<dbReference type="PRINTS" id="PR00452">
    <property type="entry name" value="SH3DOMAIN"/>
</dbReference>
<dbReference type="EMBL" id="LRGB01003163">
    <property type="protein sequence ID" value="KZS03926.1"/>
    <property type="molecule type" value="Genomic_DNA"/>
</dbReference>
<organism evidence="1 2">
    <name type="scientific">Daphnia magna</name>
    <dbReference type="NCBI Taxonomy" id="35525"/>
    <lineage>
        <taxon>Eukaryota</taxon>
        <taxon>Metazoa</taxon>
        <taxon>Ecdysozoa</taxon>
        <taxon>Arthropoda</taxon>
        <taxon>Crustacea</taxon>
        <taxon>Branchiopoda</taxon>
        <taxon>Diplostraca</taxon>
        <taxon>Cladocera</taxon>
        <taxon>Anomopoda</taxon>
        <taxon>Daphniidae</taxon>
        <taxon>Daphnia</taxon>
    </lineage>
</organism>
<dbReference type="SUPFAM" id="SSF50729">
    <property type="entry name" value="PH domain-like"/>
    <property type="match status" value="1"/>
</dbReference>
<name>A0A0P5CE04_9CRUS</name>
<dbReference type="PROSITE" id="PS50010">
    <property type="entry name" value="DH_2"/>
    <property type="match status" value="1"/>
</dbReference>